<dbReference type="KEGG" id="atl:Athai_14660"/>
<name>A0A7R7HVM6_9ACTN</name>
<keyword evidence="2" id="KW-1185">Reference proteome</keyword>
<evidence type="ECO:0000313" key="2">
    <source>
        <dbReference type="Proteomes" id="UP000611640"/>
    </source>
</evidence>
<evidence type="ECO:0000313" key="1">
    <source>
        <dbReference type="EMBL" id="BCJ33963.1"/>
    </source>
</evidence>
<dbReference type="RefSeq" id="WP_203960762.1">
    <property type="nucleotide sequence ID" value="NZ_AP023355.1"/>
</dbReference>
<dbReference type="AlphaFoldDB" id="A0A7R7HVM6"/>
<dbReference type="Proteomes" id="UP000611640">
    <property type="component" value="Chromosome"/>
</dbReference>
<organism evidence="1 2">
    <name type="scientific">Actinocatenispora thailandica</name>
    <dbReference type="NCBI Taxonomy" id="227318"/>
    <lineage>
        <taxon>Bacteria</taxon>
        <taxon>Bacillati</taxon>
        <taxon>Actinomycetota</taxon>
        <taxon>Actinomycetes</taxon>
        <taxon>Micromonosporales</taxon>
        <taxon>Micromonosporaceae</taxon>
        <taxon>Actinocatenispora</taxon>
    </lineage>
</organism>
<proteinExistence type="predicted"/>
<reference evidence="1 2" key="1">
    <citation type="submission" date="2020-08" db="EMBL/GenBank/DDBJ databases">
        <title>Whole genome shotgun sequence of Actinocatenispora thailandica NBRC 105041.</title>
        <authorList>
            <person name="Komaki H."/>
            <person name="Tamura T."/>
        </authorList>
    </citation>
    <scope>NUCLEOTIDE SEQUENCE [LARGE SCALE GENOMIC DNA]</scope>
    <source>
        <strain evidence="1 2">NBRC 105041</strain>
    </source>
</reference>
<dbReference type="EMBL" id="AP023355">
    <property type="protein sequence ID" value="BCJ33963.1"/>
    <property type="molecule type" value="Genomic_DNA"/>
</dbReference>
<accession>A0A7R7HVM6</accession>
<gene>
    <name evidence="1" type="ORF">Athai_14660</name>
</gene>
<protein>
    <submittedName>
        <fullName evidence="1">Uncharacterized protein</fullName>
    </submittedName>
</protein>
<sequence length="90" mass="9889">MEEVRRRIHCGIDTADLPGIADRPPTQHRLAVNTRRSDGSRIRLCLTGHGGLATRLSSFVHHHTDDRPHPPACSGPFQLVTAARPAGHCR</sequence>